<dbReference type="GO" id="GO:0004252">
    <property type="term" value="F:serine-type endopeptidase activity"/>
    <property type="evidence" value="ECO:0007669"/>
    <property type="project" value="InterPro"/>
</dbReference>
<dbReference type="PANTHER" id="PTHR22939:SF129">
    <property type="entry name" value="SERINE PROTEASE HTRA2, MITOCHONDRIAL"/>
    <property type="match status" value="1"/>
</dbReference>
<dbReference type="OrthoDB" id="9766361at2"/>
<keyword evidence="1" id="KW-0378">Hydrolase</keyword>
<dbReference type="PRINTS" id="PR00834">
    <property type="entry name" value="PROTEASES2C"/>
</dbReference>
<evidence type="ECO:0000313" key="3">
    <source>
        <dbReference type="Proteomes" id="UP000019772"/>
    </source>
</evidence>
<dbReference type="RefSeq" id="WP_025333726.1">
    <property type="nucleotide sequence ID" value="NZ_CP004078.1"/>
</dbReference>
<dbReference type="AlphaFoldDB" id="X4ZV23"/>
<dbReference type="KEGG" id="psab:PSAB_06135"/>
<dbReference type="HOGENOM" id="CLU_1234038_0_0_9"/>
<dbReference type="InterPro" id="IPR001940">
    <property type="entry name" value="Peptidase_S1C"/>
</dbReference>
<name>X4ZV23_9BACL</name>
<dbReference type="InterPro" id="IPR009003">
    <property type="entry name" value="Peptidase_S1_PA"/>
</dbReference>
<dbReference type="SUPFAM" id="SSF50494">
    <property type="entry name" value="Trypsin-like serine proteases"/>
    <property type="match status" value="1"/>
</dbReference>
<dbReference type="Gene3D" id="2.40.10.120">
    <property type="match status" value="1"/>
</dbReference>
<dbReference type="EMBL" id="CP004078">
    <property type="protein sequence ID" value="AHV96163.1"/>
    <property type="molecule type" value="Genomic_DNA"/>
</dbReference>
<proteinExistence type="predicted"/>
<keyword evidence="1" id="KW-0645">Protease</keyword>
<sequence length="224" mass="25220">MKKLIFLLLITVMFATPVYAYKYNEPHTFKNQIESAKQKTVAITATSFKDNWVRSGTGAFLSNGMILTANHVTEGAEDITVETYEGKRYNAEIVKEDAQHDLTLIRIAVPHDGFRIASSNLNRGDSIMTIGQPADLEEWSFSEGKVLEPEQPCRLNDHYFKMVYADNQVLPGNSGGPLINSNGELVGIVRYMNPENSYSFSITLDDIKEFIMPISYLYLDVAYN</sequence>
<dbReference type="STRING" id="1268072.PSAB_06135"/>
<dbReference type="PANTHER" id="PTHR22939">
    <property type="entry name" value="SERINE PROTEASE FAMILY S1C HTRA-RELATED"/>
    <property type="match status" value="1"/>
</dbReference>
<dbReference type="Pfam" id="PF13365">
    <property type="entry name" value="Trypsin_2"/>
    <property type="match status" value="1"/>
</dbReference>
<reference evidence="2 3" key="1">
    <citation type="journal article" date="2014" name="PLoS Genet.">
        <title>Comparative Genomic Analysis of N2-Fixing and Non-N2-Fixing Paenibacillus spp.: Organization, Evolution and Expression of the Nitrogen Fixation Genes.</title>
        <authorList>
            <person name="Xie J.B."/>
            <person name="Du Z."/>
            <person name="Bai L."/>
            <person name="Tian C."/>
            <person name="Zhang Y."/>
            <person name="Xie J.Y."/>
            <person name="Wang T."/>
            <person name="Liu X."/>
            <person name="Chen X."/>
            <person name="Cheng Q."/>
            <person name="Chen S."/>
            <person name="Li J."/>
        </authorList>
    </citation>
    <scope>NUCLEOTIDE SEQUENCE [LARGE SCALE GENOMIC DNA]</scope>
    <source>
        <strain evidence="2 3">T27</strain>
    </source>
</reference>
<dbReference type="PATRIC" id="fig|1268072.3.peg.1273"/>
<dbReference type="Proteomes" id="UP000019772">
    <property type="component" value="Chromosome"/>
</dbReference>
<gene>
    <name evidence="2" type="ORF">PSAB_06135</name>
</gene>
<protein>
    <submittedName>
        <fullName evidence="2">2-alkenal reductase</fullName>
    </submittedName>
</protein>
<organism evidence="2 3">
    <name type="scientific">Paenibacillus sabinae T27</name>
    <dbReference type="NCBI Taxonomy" id="1268072"/>
    <lineage>
        <taxon>Bacteria</taxon>
        <taxon>Bacillati</taxon>
        <taxon>Bacillota</taxon>
        <taxon>Bacilli</taxon>
        <taxon>Bacillales</taxon>
        <taxon>Paenibacillaceae</taxon>
        <taxon>Paenibacillus</taxon>
    </lineage>
</organism>
<dbReference type="GO" id="GO:0006508">
    <property type="term" value="P:proteolysis"/>
    <property type="evidence" value="ECO:0007669"/>
    <property type="project" value="InterPro"/>
</dbReference>
<evidence type="ECO:0000313" key="2">
    <source>
        <dbReference type="EMBL" id="AHV96163.1"/>
    </source>
</evidence>
<keyword evidence="1" id="KW-0720">Serine protease</keyword>
<accession>X4ZV23</accession>
<keyword evidence="3" id="KW-1185">Reference proteome</keyword>
<dbReference type="eggNOG" id="COG0265">
    <property type="taxonomic scope" value="Bacteria"/>
</dbReference>
<evidence type="ECO:0000256" key="1">
    <source>
        <dbReference type="ARBA" id="ARBA00022825"/>
    </source>
</evidence>